<dbReference type="Gene3D" id="3.40.50.300">
    <property type="entry name" value="P-loop containing nucleotide triphosphate hydrolases"/>
    <property type="match status" value="1"/>
</dbReference>
<dbReference type="InterPro" id="IPR027417">
    <property type="entry name" value="P-loop_NTPase"/>
</dbReference>
<dbReference type="AlphaFoldDB" id="J2YB76"/>
<dbReference type="Proteomes" id="UP000007289">
    <property type="component" value="Chromosome"/>
</dbReference>
<feature type="domain" description="KAP NTPase" evidence="1">
    <location>
        <begin position="31"/>
        <end position="267"/>
    </location>
</feature>
<dbReference type="Pfam" id="PF07693">
    <property type="entry name" value="KAP_NTPase"/>
    <property type="match status" value="1"/>
</dbReference>
<protein>
    <submittedName>
        <fullName evidence="2">KAP family P-loop domain protein</fullName>
    </submittedName>
</protein>
<comment type="caution">
    <text evidence="2">The sequence shown here is derived from an EMBL/GenBank/DDBJ whole genome shotgun (WGS) entry which is preliminary data.</text>
</comment>
<dbReference type="eggNOG" id="COG4928">
    <property type="taxonomic scope" value="Bacteria"/>
</dbReference>
<accession>J2YB76</accession>
<sequence length="461" mass="51954">MDSNDIWVGDLMDRQPSAKFLTSYLLANPHIKVLNVNSPWGAGKSFFLNKWKEDLGREHVCIFFNAWETDYTAEPLIALVTCIEQQTVNKLSLGSTGAGKNVIKVASVLMKKAAPLIAKGLVKKFSGVEVDELLGKEGGEQAGETAKSVVEDLIKEQSKTAVHVEDFKQAILDKLSQAGEDNSLKKPAFIFIDELDRCRPTYAIELLERVKHFFELDDCRFIVASDSTQLAHSVRAVYGEKFHSERYLSRFFDAEFRLDNSNMFAVAKQSEFVHSSAKLHISINGHSAAYGLDKSIEPNSGTVCTDEADYPECALILVSMAKYFRVELREMLRYAQQINSMASALPKHNFHYFWAAFLIFSKAVDEDLYQSLGYENKADAAIDAYDVNKAAPVNFTFADSQESLAGVAKFYVRLSHSSRQQLRHYLNNSKGWRELVVPEVHNSHKILGEYRRLVELAHRLS</sequence>
<proteinExistence type="predicted"/>
<dbReference type="InterPro" id="IPR011646">
    <property type="entry name" value="KAP_P-loop"/>
</dbReference>
<evidence type="ECO:0000259" key="1">
    <source>
        <dbReference type="Pfam" id="PF07693"/>
    </source>
</evidence>
<organism evidence="2">
    <name type="scientific">Pseudomonas fluorescens (strain Q2-87)</name>
    <dbReference type="NCBI Taxonomy" id="1038922"/>
    <lineage>
        <taxon>Bacteria</taxon>
        <taxon>Pseudomonadati</taxon>
        <taxon>Pseudomonadota</taxon>
        <taxon>Gammaproteobacteria</taxon>
        <taxon>Pseudomonadales</taxon>
        <taxon>Pseudomonadaceae</taxon>
        <taxon>Pseudomonas</taxon>
    </lineage>
</organism>
<reference evidence="2" key="1">
    <citation type="journal article" date="2012" name="PLoS Genet.">
        <title>Comparative Genomics of Plant-Associated Pseudomonas spp.: Insights into Diversity and Inheritance of Traits Involved in Multitrophic Interactions.</title>
        <authorList>
            <person name="Loper J.E."/>
            <person name="Hassan K.A."/>
            <person name="Mavrodi D.V."/>
            <person name="Davis E.W.II."/>
            <person name="Lim C.K."/>
            <person name="Shaffer B.T."/>
            <person name="Elbourne L.D."/>
            <person name="Stockwell V.O."/>
            <person name="Hartney S.L."/>
            <person name="Breakwell K."/>
            <person name="Henkels M.D."/>
            <person name="Tetu S.G."/>
            <person name="Rangel L.I."/>
            <person name="Kidarsa T.A."/>
            <person name="Wilson N.L."/>
            <person name="van de Mortel J.E."/>
            <person name="Song C."/>
            <person name="Blumhagen R."/>
            <person name="Radune D."/>
            <person name="Hostetler J.B."/>
            <person name="Brinkac L.M."/>
            <person name="Durkin A.S."/>
            <person name="Kluepfel D.A."/>
            <person name="Wechter W.P."/>
            <person name="Anderson A.J."/>
            <person name="Kim Y.C."/>
            <person name="Pierson L.S.III."/>
            <person name="Pierson E.A."/>
            <person name="Lindow S.E."/>
            <person name="Kobayashi D.Y."/>
            <person name="Raaijmakers J.M."/>
            <person name="Weller D.M."/>
            <person name="Thomashow L.S."/>
            <person name="Allen A.E."/>
            <person name="Paulsen I.T."/>
        </authorList>
    </citation>
    <scope>NUCLEOTIDE SEQUENCE [LARGE SCALE GENOMIC DNA]</scope>
    <source>
        <strain evidence="2">Q2-87</strain>
    </source>
</reference>
<dbReference type="EMBL" id="AGBM01000001">
    <property type="protein sequence ID" value="EJL04134.1"/>
    <property type="molecule type" value="Genomic_DNA"/>
</dbReference>
<evidence type="ECO:0000313" key="2">
    <source>
        <dbReference type="EMBL" id="EJL04134.1"/>
    </source>
</evidence>
<dbReference type="HOGENOM" id="CLU_039725_3_2_6"/>
<gene>
    <name evidence="2" type="ORF">PflQ2_3585</name>
</gene>
<dbReference type="RefSeq" id="WP_003183341.1">
    <property type="nucleotide sequence ID" value="NZ_CM001558.1"/>
</dbReference>
<name>J2YB76_PSEFQ</name>
<dbReference type="PATRIC" id="fig|1038922.3.peg.1932"/>
<dbReference type="SUPFAM" id="SSF52540">
    <property type="entry name" value="P-loop containing nucleoside triphosphate hydrolases"/>
    <property type="match status" value="1"/>
</dbReference>